<dbReference type="Proteomes" id="UP001157006">
    <property type="component" value="Chromosome 4"/>
</dbReference>
<feature type="compositionally biased region" description="Low complexity" evidence="1">
    <location>
        <begin position="29"/>
        <end position="44"/>
    </location>
</feature>
<dbReference type="AlphaFoldDB" id="A0AAV1AGZ8"/>
<feature type="region of interest" description="Disordered" evidence="1">
    <location>
        <begin position="60"/>
        <end position="82"/>
    </location>
</feature>
<dbReference type="EMBL" id="OX451739">
    <property type="protein sequence ID" value="CAI8609126.1"/>
    <property type="molecule type" value="Genomic_DNA"/>
</dbReference>
<proteinExistence type="predicted"/>
<keyword evidence="3" id="KW-1185">Reference proteome</keyword>
<organism evidence="2 3">
    <name type="scientific">Vicia faba</name>
    <name type="common">Broad bean</name>
    <name type="synonym">Faba vulgaris</name>
    <dbReference type="NCBI Taxonomy" id="3906"/>
    <lineage>
        <taxon>Eukaryota</taxon>
        <taxon>Viridiplantae</taxon>
        <taxon>Streptophyta</taxon>
        <taxon>Embryophyta</taxon>
        <taxon>Tracheophyta</taxon>
        <taxon>Spermatophyta</taxon>
        <taxon>Magnoliopsida</taxon>
        <taxon>eudicotyledons</taxon>
        <taxon>Gunneridae</taxon>
        <taxon>Pentapetalae</taxon>
        <taxon>rosids</taxon>
        <taxon>fabids</taxon>
        <taxon>Fabales</taxon>
        <taxon>Fabaceae</taxon>
        <taxon>Papilionoideae</taxon>
        <taxon>50 kb inversion clade</taxon>
        <taxon>NPAAA clade</taxon>
        <taxon>Hologalegina</taxon>
        <taxon>IRL clade</taxon>
        <taxon>Fabeae</taxon>
        <taxon>Vicia</taxon>
    </lineage>
</organism>
<reference evidence="2 3" key="1">
    <citation type="submission" date="2023-01" db="EMBL/GenBank/DDBJ databases">
        <authorList>
            <person name="Kreplak J."/>
        </authorList>
    </citation>
    <scope>NUCLEOTIDE SEQUENCE [LARGE SCALE GENOMIC DNA]</scope>
</reference>
<evidence type="ECO:0000313" key="2">
    <source>
        <dbReference type="EMBL" id="CAI8609126.1"/>
    </source>
</evidence>
<accession>A0AAV1AGZ8</accession>
<protein>
    <submittedName>
        <fullName evidence="2">Uncharacterized protein</fullName>
    </submittedName>
</protein>
<sequence length="146" mass="16161">MTTPYENMRLKRMAENKKKLEALNLPTLSQSLNKSSESSSKPSTYVKGRLKFVQPGELEVNKKRQRSTTTCKSSITPPPIKNTITSLSIQTTITPPPIKTTITPPPIQIAKDVVVEYEDEDVVEGDETKDDVEGDEVEDVVVGDEA</sequence>
<feature type="region of interest" description="Disordered" evidence="1">
    <location>
        <begin position="21"/>
        <end position="44"/>
    </location>
</feature>
<feature type="region of interest" description="Disordered" evidence="1">
    <location>
        <begin position="122"/>
        <end position="146"/>
    </location>
</feature>
<evidence type="ECO:0000256" key="1">
    <source>
        <dbReference type="SAM" id="MobiDB-lite"/>
    </source>
</evidence>
<name>A0AAV1AGZ8_VICFA</name>
<evidence type="ECO:0000313" key="3">
    <source>
        <dbReference type="Proteomes" id="UP001157006"/>
    </source>
</evidence>
<gene>
    <name evidence="2" type="ORF">VFH_IV118280</name>
</gene>